<organism evidence="2 3">
    <name type="scientific">Populus alba x Populus x berolinensis</name>
    <dbReference type="NCBI Taxonomy" id="444605"/>
    <lineage>
        <taxon>Eukaryota</taxon>
        <taxon>Viridiplantae</taxon>
        <taxon>Streptophyta</taxon>
        <taxon>Embryophyta</taxon>
        <taxon>Tracheophyta</taxon>
        <taxon>Spermatophyta</taxon>
        <taxon>Magnoliopsida</taxon>
        <taxon>eudicotyledons</taxon>
        <taxon>Gunneridae</taxon>
        <taxon>Pentapetalae</taxon>
        <taxon>rosids</taxon>
        <taxon>fabids</taxon>
        <taxon>Malpighiales</taxon>
        <taxon>Salicaceae</taxon>
        <taxon>Saliceae</taxon>
        <taxon>Populus</taxon>
    </lineage>
</organism>
<gene>
    <name evidence="1" type="ORF">NC653_025793</name>
    <name evidence="2" type="ORF">NC653_025801</name>
</gene>
<dbReference type="EMBL" id="JAQIZT010000010">
    <property type="protein sequence ID" value="KAJ6982793.1"/>
    <property type="molecule type" value="Genomic_DNA"/>
</dbReference>
<evidence type="ECO:0000313" key="2">
    <source>
        <dbReference type="EMBL" id="KAJ6982800.1"/>
    </source>
</evidence>
<evidence type="ECO:0000313" key="3">
    <source>
        <dbReference type="Proteomes" id="UP001164929"/>
    </source>
</evidence>
<name>A0AAD6MD83_9ROSI</name>
<dbReference type="AlphaFoldDB" id="A0AAD6MD83"/>
<sequence length="78" mass="9044">MSANASEQQKFTHPLPYKVRRAAEREEDGRSMREERTNQLIAKSSHQGCLLLSWCITATSINSYVDDRRVDLKTHSFF</sequence>
<accession>A0AAD6MD83</accession>
<reference evidence="2" key="1">
    <citation type="journal article" date="2023" name="Mol. Ecol. Resour.">
        <title>Chromosome-level genome assembly of a triploid poplar Populus alba 'Berolinensis'.</title>
        <authorList>
            <person name="Chen S."/>
            <person name="Yu Y."/>
            <person name="Wang X."/>
            <person name="Wang S."/>
            <person name="Zhang T."/>
            <person name="Zhou Y."/>
            <person name="He R."/>
            <person name="Meng N."/>
            <person name="Wang Y."/>
            <person name="Liu W."/>
            <person name="Liu Z."/>
            <person name="Liu J."/>
            <person name="Guo Q."/>
            <person name="Huang H."/>
            <person name="Sederoff R.R."/>
            <person name="Wang G."/>
            <person name="Qu G."/>
            <person name="Chen S."/>
        </authorList>
    </citation>
    <scope>NUCLEOTIDE SEQUENCE</scope>
    <source>
        <strain evidence="2">SC-2020</strain>
    </source>
</reference>
<protein>
    <submittedName>
        <fullName evidence="2">Uncharacterized protein</fullName>
    </submittedName>
</protein>
<evidence type="ECO:0000313" key="1">
    <source>
        <dbReference type="EMBL" id="KAJ6982793.1"/>
    </source>
</evidence>
<proteinExistence type="predicted"/>
<keyword evidence="3" id="KW-1185">Reference proteome</keyword>
<dbReference type="Proteomes" id="UP001164929">
    <property type="component" value="Chromosome 10"/>
</dbReference>
<dbReference type="EMBL" id="JAQIZT010000010">
    <property type="protein sequence ID" value="KAJ6982800.1"/>
    <property type="molecule type" value="Genomic_DNA"/>
</dbReference>
<comment type="caution">
    <text evidence="2">The sequence shown here is derived from an EMBL/GenBank/DDBJ whole genome shotgun (WGS) entry which is preliminary data.</text>
</comment>